<dbReference type="Gene3D" id="3.30.200.20">
    <property type="entry name" value="Phosphorylase Kinase, domain 1"/>
    <property type="match status" value="1"/>
</dbReference>
<dbReference type="GO" id="GO:0005524">
    <property type="term" value="F:ATP binding"/>
    <property type="evidence" value="ECO:0007669"/>
    <property type="project" value="InterPro"/>
</dbReference>
<dbReference type="InterPro" id="IPR011009">
    <property type="entry name" value="Kinase-like_dom_sf"/>
</dbReference>
<dbReference type="SUPFAM" id="SSF48371">
    <property type="entry name" value="ARM repeat"/>
    <property type="match status" value="1"/>
</dbReference>
<dbReference type="Proteomes" id="UP000789375">
    <property type="component" value="Unassembled WGS sequence"/>
</dbReference>
<reference evidence="3" key="1">
    <citation type="submission" date="2021-06" db="EMBL/GenBank/DDBJ databases">
        <authorList>
            <person name="Kallberg Y."/>
            <person name="Tangrot J."/>
            <person name="Rosling A."/>
        </authorList>
    </citation>
    <scope>NUCLEOTIDE SEQUENCE</scope>
    <source>
        <strain evidence="3">87-6 pot B 2015</strain>
    </source>
</reference>
<feature type="non-terminal residue" evidence="3">
    <location>
        <position position="1"/>
    </location>
</feature>
<feature type="non-terminal residue" evidence="3">
    <location>
        <position position="868"/>
    </location>
</feature>
<gene>
    <name evidence="3" type="ORF">FMOSSE_LOCUS12914</name>
</gene>
<evidence type="ECO:0000259" key="2">
    <source>
        <dbReference type="PROSITE" id="PS50011"/>
    </source>
</evidence>
<organism evidence="3 4">
    <name type="scientific">Funneliformis mosseae</name>
    <name type="common">Endomycorrhizal fungus</name>
    <name type="synonym">Glomus mosseae</name>
    <dbReference type="NCBI Taxonomy" id="27381"/>
    <lineage>
        <taxon>Eukaryota</taxon>
        <taxon>Fungi</taxon>
        <taxon>Fungi incertae sedis</taxon>
        <taxon>Mucoromycota</taxon>
        <taxon>Glomeromycotina</taxon>
        <taxon>Glomeromycetes</taxon>
        <taxon>Glomerales</taxon>
        <taxon>Glomeraceae</taxon>
        <taxon>Funneliformis</taxon>
    </lineage>
</organism>
<evidence type="ECO:0000313" key="3">
    <source>
        <dbReference type="EMBL" id="CAG8681493.1"/>
    </source>
</evidence>
<sequence length="868" mass="97306">HVWQFLRRNERNVRRREISLTKRIRVDELHQRFKVNGSDTEHAKMLLRRLRNVKIMRAYVVSYVAGTSTLRQYEIAEQVASAGLWKIFAGTKKTTGQKVAIFTFEKKIIDNPLRKSYDKKETEKVYAVLKREASQLARLRHPSLLEVVEAVEESRTVITFATEPILCSLSNLLGNYDNLSPVSDDIKNFDMDELEIQKGLLQVGKGLQFCHNDAKIVHSNLVPEAIFVNTKGDWKIGGFGFSTFLTNPDASVPYEYPDYDVRIPSYAQKNLDYMAPEYVLDENLDFANDMFALGCLIYTVHNHGKPPIQNHNSIHTYRKNIENLSSISYEHLPYHLHEVMFNLITRYPSQRMTAVEFQTSKYFDNVLVSTVKFFESFPEKTADDKANFMKGLIRILPQFPERVLVRKILPSLLQELKDHSLLAYTLPNIFFIAQKLPPNDFYVMPLIYNALETRVPAIQDKVLKVIPTIADSLDISTVKASLFPRIQNLFVHTTILSIKVTTLICLQSLIKLLDNTKEPSVMMATLTVYEETGKSSEKDVIATEVIPQLWKLSVVPTLNLQQFQKFMNVIKALSMKVEQDHSRQLQDIKNIEDNTRKFEEGGKDNDRNNIPVDFEKLVGSSGGMINNNTRNSIGNCSIEIPPDPFDAPGNGSISGITALGPSNMNSKTNNEQMTPTIQADFFTSNGVIPLSSKSRNSLSSTNIFMGSQNQTLAQSINSYSTISASPSLNKIPSLPPPNSSSKAGTLSSISTSSSSISSSLFNSIATSTPMSTFSHQNFGNSNTMNTTRPSSFSMNNTSSLNNLYTSNTTSSTANNFNSQINSVSLNSSLSNNDQLNMMKNMNAMPSYNPGSILQPISSSNKSEFNNNS</sequence>
<keyword evidence="4" id="KW-1185">Reference proteome</keyword>
<dbReference type="Pfam" id="PF00069">
    <property type="entry name" value="Pkinase"/>
    <property type="match status" value="1"/>
</dbReference>
<dbReference type="Gene3D" id="1.10.510.10">
    <property type="entry name" value="Transferase(Phosphotransferase) domain 1"/>
    <property type="match status" value="1"/>
</dbReference>
<dbReference type="EMBL" id="CAJVPP010006760">
    <property type="protein sequence ID" value="CAG8681493.1"/>
    <property type="molecule type" value="Genomic_DNA"/>
</dbReference>
<comment type="caution">
    <text evidence="3">The sequence shown here is derived from an EMBL/GenBank/DDBJ whole genome shotgun (WGS) entry which is preliminary data.</text>
</comment>
<dbReference type="InterPro" id="IPR000719">
    <property type="entry name" value="Prot_kinase_dom"/>
</dbReference>
<evidence type="ECO:0000313" key="4">
    <source>
        <dbReference type="Proteomes" id="UP000789375"/>
    </source>
</evidence>
<dbReference type="AlphaFoldDB" id="A0A9N9EKK8"/>
<feature type="compositionally biased region" description="Low complexity" evidence="1">
    <location>
        <begin position="857"/>
        <end position="868"/>
    </location>
</feature>
<dbReference type="SMART" id="SM00220">
    <property type="entry name" value="S_TKc"/>
    <property type="match status" value="1"/>
</dbReference>
<dbReference type="PANTHER" id="PTHR12984:SF6">
    <property type="entry name" value="SCY1-LIKE PROTEIN 2"/>
    <property type="match status" value="1"/>
</dbReference>
<proteinExistence type="predicted"/>
<feature type="compositionally biased region" description="Polar residues" evidence="1">
    <location>
        <begin position="774"/>
        <end position="789"/>
    </location>
</feature>
<dbReference type="CDD" id="cd14011">
    <property type="entry name" value="PK_SCY1_like"/>
    <property type="match status" value="1"/>
</dbReference>
<evidence type="ECO:0000256" key="1">
    <source>
        <dbReference type="SAM" id="MobiDB-lite"/>
    </source>
</evidence>
<dbReference type="InterPro" id="IPR016024">
    <property type="entry name" value="ARM-type_fold"/>
</dbReference>
<accession>A0A9N9EKK8</accession>
<dbReference type="InterPro" id="IPR051177">
    <property type="entry name" value="CIK-Related_Protein"/>
</dbReference>
<name>A0A9N9EKK8_FUNMO</name>
<dbReference type="InterPro" id="IPR011989">
    <property type="entry name" value="ARM-like"/>
</dbReference>
<dbReference type="SUPFAM" id="SSF56112">
    <property type="entry name" value="Protein kinase-like (PK-like)"/>
    <property type="match status" value="1"/>
</dbReference>
<dbReference type="PROSITE" id="PS50011">
    <property type="entry name" value="PROTEIN_KINASE_DOM"/>
    <property type="match status" value="1"/>
</dbReference>
<dbReference type="PANTHER" id="PTHR12984">
    <property type="entry name" value="SCY1-RELATED S/T PROTEIN KINASE-LIKE"/>
    <property type="match status" value="1"/>
</dbReference>
<dbReference type="GO" id="GO:0004672">
    <property type="term" value="F:protein kinase activity"/>
    <property type="evidence" value="ECO:0007669"/>
    <property type="project" value="InterPro"/>
</dbReference>
<dbReference type="Gene3D" id="1.25.10.10">
    <property type="entry name" value="Leucine-rich Repeat Variant"/>
    <property type="match status" value="1"/>
</dbReference>
<feature type="region of interest" description="Disordered" evidence="1">
    <location>
        <begin position="774"/>
        <end position="798"/>
    </location>
</feature>
<protein>
    <submittedName>
        <fullName evidence="3">6791_t:CDS:1</fullName>
    </submittedName>
</protein>
<feature type="compositionally biased region" description="Polar residues" evidence="1">
    <location>
        <begin position="840"/>
        <end position="856"/>
    </location>
</feature>
<feature type="domain" description="Protein kinase" evidence="2">
    <location>
        <begin position="73"/>
        <end position="363"/>
    </location>
</feature>
<feature type="region of interest" description="Disordered" evidence="1">
    <location>
        <begin position="840"/>
        <end position="868"/>
    </location>
</feature>